<comment type="caution">
    <text evidence="2">The sequence shown here is derived from an EMBL/GenBank/DDBJ whole genome shotgun (WGS) entry which is preliminary data.</text>
</comment>
<organism evidence="2">
    <name type="scientific">Tanacetum cinerariifolium</name>
    <name type="common">Dalmatian daisy</name>
    <name type="synonym">Chrysanthemum cinerariifolium</name>
    <dbReference type="NCBI Taxonomy" id="118510"/>
    <lineage>
        <taxon>Eukaryota</taxon>
        <taxon>Viridiplantae</taxon>
        <taxon>Streptophyta</taxon>
        <taxon>Embryophyta</taxon>
        <taxon>Tracheophyta</taxon>
        <taxon>Spermatophyta</taxon>
        <taxon>Magnoliopsida</taxon>
        <taxon>eudicotyledons</taxon>
        <taxon>Gunneridae</taxon>
        <taxon>Pentapetalae</taxon>
        <taxon>asterids</taxon>
        <taxon>campanulids</taxon>
        <taxon>Asterales</taxon>
        <taxon>Asteraceae</taxon>
        <taxon>Asteroideae</taxon>
        <taxon>Anthemideae</taxon>
        <taxon>Anthemidinae</taxon>
        <taxon>Tanacetum</taxon>
    </lineage>
</organism>
<sequence length="37" mass="4115">MDVPSSPNHEPDFPADDPPSSDESDMESEENPQEDLK</sequence>
<feature type="non-terminal residue" evidence="2">
    <location>
        <position position="37"/>
    </location>
</feature>
<protein>
    <submittedName>
        <fullName evidence="2">Uncharacterized protein</fullName>
    </submittedName>
</protein>
<gene>
    <name evidence="2" type="ORF">Tci_925465</name>
</gene>
<reference evidence="2" key="1">
    <citation type="journal article" date="2019" name="Sci. Rep.">
        <title>Draft genome of Tanacetum cinerariifolium, the natural source of mosquito coil.</title>
        <authorList>
            <person name="Yamashiro T."/>
            <person name="Shiraishi A."/>
            <person name="Satake H."/>
            <person name="Nakayama K."/>
        </authorList>
    </citation>
    <scope>NUCLEOTIDE SEQUENCE</scope>
</reference>
<name>A0A699X6S5_TANCI</name>
<feature type="compositionally biased region" description="Acidic residues" evidence="1">
    <location>
        <begin position="13"/>
        <end position="37"/>
    </location>
</feature>
<dbReference type="AlphaFoldDB" id="A0A699X6S5"/>
<evidence type="ECO:0000256" key="1">
    <source>
        <dbReference type="SAM" id="MobiDB-lite"/>
    </source>
</evidence>
<accession>A0A699X6S5</accession>
<proteinExistence type="predicted"/>
<feature type="region of interest" description="Disordered" evidence="1">
    <location>
        <begin position="1"/>
        <end position="37"/>
    </location>
</feature>
<evidence type="ECO:0000313" key="2">
    <source>
        <dbReference type="EMBL" id="GFD53496.1"/>
    </source>
</evidence>
<dbReference type="EMBL" id="BKCJ011795051">
    <property type="protein sequence ID" value="GFD53496.1"/>
    <property type="molecule type" value="Genomic_DNA"/>
</dbReference>